<dbReference type="RefSeq" id="YP_009478724.1">
    <property type="nucleotide sequence ID" value="NC_037488.1"/>
</dbReference>
<accession>A0A343VVL9</accession>
<dbReference type="GeneID" id="36494638"/>
<reference evidence="2" key="1">
    <citation type="journal article" date="2018" name="Mitochondrial DNA Part B Resour">
        <title>The mitochondrial genome of Diaphanosoma dubium with comparison with Daphnia magna.</title>
        <authorList>
            <person name="Liu P."/>
            <person name="Xu S."/>
            <person name="Huang Q."/>
            <person name="Dumont H.J."/>
            <person name="Lin Q."/>
            <person name="Han B.-P."/>
        </authorList>
    </citation>
    <scope>NUCLEOTIDE SEQUENCE</scope>
</reference>
<dbReference type="EMBL" id="MG428405">
    <property type="protein sequence ID" value="AVP74684.1"/>
    <property type="molecule type" value="Genomic_DNA"/>
</dbReference>
<keyword evidence="1" id="KW-1133">Transmembrane helix</keyword>
<feature type="transmembrane region" description="Helical" evidence="1">
    <location>
        <begin position="6"/>
        <end position="22"/>
    </location>
</feature>
<feature type="transmembrane region" description="Helical" evidence="1">
    <location>
        <begin position="84"/>
        <end position="103"/>
    </location>
</feature>
<gene>
    <name evidence="2" type="primary">ND6</name>
</gene>
<protein>
    <submittedName>
        <fullName evidence="2">NADH dehydrogenase subunit 6</fullName>
    </submittedName>
</protein>
<evidence type="ECO:0000256" key="1">
    <source>
        <dbReference type="SAM" id="Phobius"/>
    </source>
</evidence>
<feature type="transmembrane region" description="Helical" evidence="1">
    <location>
        <begin position="127"/>
        <end position="146"/>
    </location>
</feature>
<feature type="transmembrane region" description="Helical" evidence="1">
    <location>
        <begin position="53"/>
        <end position="72"/>
    </location>
</feature>
<geneLocation type="mitochondrion" evidence="2"/>
<name>A0A343VVL9_9CRUS</name>
<dbReference type="AlphaFoldDB" id="A0A343VVL9"/>
<organism evidence="2">
    <name type="scientific">Diaphanosoma dubium</name>
    <dbReference type="NCBI Taxonomy" id="743458"/>
    <lineage>
        <taxon>Eukaryota</taxon>
        <taxon>Metazoa</taxon>
        <taxon>Ecdysozoa</taxon>
        <taxon>Arthropoda</taxon>
        <taxon>Crustacea</taxon>
        <taxon>Branchiopoda</taxon>
        <taxon>Diplostraca</taxon>
        <taxon>Cladocera</taxon>
        <taxon>Ctenopoda</taxon>
        <taxon>Sididae</taxon>
        <taxon>Diaphanosoma</taxon>
    </lineage>
</organism>
<keyword evidence="2" id="KW-0496">Mitochondrion</keyword>
<keyword evidence="1" id="KW-0472">Membrane</keyword>
<dbReference type="CTD" id="4541"/>
<sequence length="161" mass="18240">MLIQFPFLSVLLLMITAFPFLSHPMAMGLNLLFSTVLISLLLGVSSINFWVSYTLLLILTGGLLVIFVYISLLASNEKFKSSWALSGVLLCSGAFMLLVFLNLDIDFGPNLNNPMEYFLKPLYNTELYRFTIFIVLYLLLTLLVVVHNTKKDSFPLRSMKN</sequence>
<keyword evidence="1" id="KW-0812">Transmembrane</keyword>
<evidence type="ECO:0000313" key="2">
    <source>
        <dbReference type="EMBL" id="AVP74684.1"/>
    </source>
</evidence>
<proteinExistence type="predicted"/>